<proteinExistence type="predicted"/>
<feature type="region of interest" description="Disordered" evidence="6">
    <location>
        <begin position="81"/>
        <end position="273"/>
    </location>
</feature>
<feature type="non-terminal residue" evidence="8">
    <location>
        <position position="1687"/>
    </location>
</feature>
<evidence type="ECO:0000256" key="4">
    <source>
        <dbReference type="ARBA" id="ARBA00023163"/>
    </source>
</evidence>
<comment type="subcellular location">
    <subcellularLocation>
        <location evidence="1">Nucleus</location>
    </subcellularLocation>
</comment>
<keyword evidence="3" id="KW-0238">DNA-binding</keyword>
<feature type="compositionally biased region" description="Low complexity" evidence="6">
    <location>
        <begin position="629"/>
        <end position="638"/>
    </location>
</feature>
<evidence type="ECO:0000256" key="3">
    <source>
        <dbReference type="ARBA" id="ARBA00023125"/>
    </source>
</evidence>
<feature type="compositionally biased region" description="Low complexity" evidence="6">
    <location>
        <begin position="1450"/>
        <end position="1474"/>
    </location>
</feature>
<feature type="compositionally biased region" description="Basic and acidic residues" evidence="6">
    <location>
        <begin position="475"/>
        <end position="562"/>
    </location>
</feature>
<protein>
    <submittedName>
        <fullName evidence="8">Ap2 domain transcription factor ap2xii-4</fullName>
    </submittedName>
</protein>
<dbReference type="Proteomes" id="UP000221165">
    <property type="component" value="Unassembled WGS sequence"/>
</dbReference>
<gene>
    <name evidence="8" type="ORF">CSUI_010170</name>
</gene>
<feature type="compositionally biased region" description="Basic and acidic residues" evidence="6">
    <location>
        <begin position="148"/>
        <end position="169"/>
    </location>
</feature>
<feature type="compositionally biased region" description="Low complexity" evidence="6">
    <location>
        <begin position="1600"/>
        <end position="1614"/>
    </location>
</feature>
<dbReference type="GeneID" id="94433486"/>
<feature type="compositionally biased region" description="Basic and acidic residues" evidence="6">
    <location>
        <begin position="231"/>
        <end position="273"/>
    </location>
</feature>
<feature type="region of interest" description="Disordered" evidence="6">
    <location>
        <begin position="998"/>
        <end position="1687"/>
    </location>
</feature>
<feature type="compositionally biased region" description="Basic and acidic residues" evidence="6">
    <location>
        <begin position="94"/>
        <end position="107"/>
    </location>
</feature>
<feature type="compositionally biased region" description="Basic and acidic residues" evidence="6">
    <location>
        <begin position="1145"/>
        <end position="1156"/>
    </location>
</feature>
<keyword evidence="2" id="KW-0805">Transcription regulation</keyword>
<feature type="compositionally biased region" description="Basic and acidic residues" evidence="6">
    <location>
        <begin position="1391"/>
        <end position="1400"/>
    </location>
</feature>
<reference evidence="8 9" key="1">
    <citation type="journal article" date="2017" name="Int. J. Parasitol.">
        <title>The genome of the protozoan parasite Cystoisospora suis and a reverse vaccinology approach to identify vaccine candidates.</title>
        <authorList>
            <person name="Palmieri N."/>
            <person name="Shrestha A."/>
            <person name="Ruttkowski B."/>
            <person name="Beck T."/>
            <person name="Vogl C."/>
            <person name="Tomley F."/>
            <person name="Blake D.P."/>
            <person name="Joachim A."/>
        </authorList>
    </citation>
    <scope>NUCLEOTIDE SEQUENCE [LARGE SCALE GENOMIC DNA]</scope>
    <source>
        <strain evidence="8 9">Wien I</strain>
    </source>
</reference>
<feature type="compositionally biased region" description="Basic and acidic residues" evidence="6">
    <location>
        <begin position="318"/>
        <end position="348"/>
    </location>
</feature>
<evidence type="ECO:0000256" key="1">
    <source>
        <dbReference type="ARBA" id="ARBA00004123"/>
    </source>
</evidence>
<feature type="compositionally biased region" description="Low complexity" evidence="6">
    <location>
        <begin position="925"/>
        <end position="937"/>
    </location>
</feature>
<feature type="region of interest" description="Disordered" evidence="6">
    <location>
        <begin position="285"/>
        <end position="459"/>
    </location>
</feature>
<feature type="non-terminal residue" evidence="8">
    <location>
        <position position="1"/>
    </location>
</feature>
<feature type="compositionally biased region" description="Low complexity" evidence="6">
    <location>
        <begin position="416"/>
        <end position="430"/>
    </location>
</feature>
<dbReference type="EMBL" id="MIGC01006784">
    <property type="protein sequence ID" value="PHJ16017.1"/>
    <property type="molecule type" value="Genomic_DNA"/>
</dbReference>
<feature type="compositionally biased region" description="Basic and acidic residues" evidence="6">
    <location>
        <begin position="799"/>
        <end position="813"/>
    </location>
</feature>
<feature type="compositionally biased region" description="Low complexity" evidence="6">
    <location>
        <begin position="1028"/>
        <end position="1044"/>
    </location>
</feature>
<evidence type="ECO:0000313" key="9">
    <source>
        <dbReference type="Proteomes" id="UP000221165"/>
    </source>
</evidence>
<organism evidence="8 9">
    <name type="scientific">Cystoisospora suis</name>
    <dbReference type="NCBI Taxonomy" id="483139"/>
    <lineage>
        <taxon>Eukaryota</taxon>
        <taxon>Sar</taxon>
        <taxon>Alveolata</taxon>
        <taxon>Apicomplexa</taxon>
        <taxon>Conoidasida</taxon>
        <taxon>Coccidia</taxon>
        <taxon>Eucoccidiorida</taxon>
        <taxon>Eimeriorina</taxon>
        <taxon>Sarcocystidae</taxon>
        <taxon>Cystoisospora</taxon>
    </lineage>
</organism>
<feature type="compositionally biased region" description="Basic and acidic residues" evidence="6">
    <location>
        <begin position="1666"/>
        <end position="1675"/>
    </location>
</feature>
<feature type="compositionally biased region" description="Basic and acidic residues" evidence="6">
    <location>
        <begin position="448"/>
        <end position="459"/>
    </location>
</feature>
<feature type="compositionally biased region" description="Basic and acidic residues" evidence="6">
    <location>
        <begin position="639"/>
        <end position="657"/>
    </location>
</feature>
<name>A0A2C6KEQ3_9APIC</name>
<evidence type="ECO:0000256" key="6">
    <source>
        <dbReference type="SAM" id="MobiDB-lite"/>
    </source>
</evidence>
<feature type="compositionally biased region" description="Basic and acidic residues" evidence="6">
    <location>
        <begin position="607"/>
        <end position="628"/>
    </location>
</feature>
<dbReference type="InterPro" id="IPR001471">
    <property type="entry name" value="AP2/ERF_dom"/>
</dbReference>
<feature type="compositionally biased region" description="Basic and acidic residues" evidence="6">
    <location>
        <begin position="1587"/>
        <end position="1599"/>
    </location>
</feature>
<feature type="compositionally biased region" description="Low complexity" evidence="6">
    <location>
        <begin position="705"/>
        <end position="714"/>
    </location>
</feature>
<feature type="compositionally biased region" description="Polar residues" evidence="6">
    <location>
        <begin position="1402"/>
        <end position="1448"/>
    </location>
</feature>
<dbReference type="GO" id="GO:0003677">
    <property type="term" value="F:DNA binding"/>
    <property type="evidence" value="ECO:0007669"/>
    <property type="project" value="UniProtKB-KW"/>
</dbReference>
<dbReference type="Pfam" id="PF00847">
    <property type="entry name" value="AP2"/>
    <property type="match status" value="1"/>
</dbReference>
<sequence length="1687" mass="184953">LPSKVRDAVTGRVAVCAYDAVKKERVKKVQLFEKEGEGATWCVRFGKNDECIRCFPIEKYGSAKALWYAIRFRQRVTGHPLGDGIGSRLLSPHESPERKEQEKDSQREQLLSPSSLSRSNSSPRRRLLQSSPVSNGKDGGVSSYSAHKAKEGKEEEKRDIVDKEQRGEEEKEEEGQEVRGKDVDGEKDEVTGKEMEVDEKTQTTDKRGGEEEQEEKRGWVSGLREGSSFVETKEEERREGGVVNERDGEKEGDRTQETLHDVEEMKGLQEKDLHSLEKTTLEIAYTQHAGEGESRGRMGEAKEREDILPSRQVIIPENGKEEGSSLDKKTESVDDIETSHRVGREETSSMRMGEGESITSPGVGHAFIEERKKAQDIEKEKGSPTNSLTKDSSPSIERKEMVDRACNLEEERKTEGVSVSSSVQVPVEVQVTREEERGSLSGGNADQDVERRDEETPMMKVVIEEKEREEAYYRRLGEDEIKTTENGEQRHDEAKQGKMVIEEERKAKDTEIALVGGDERTEEKTSFRGEDDHKCQKKDKHDSIDGHVDHTVDESIDKEVKEGISAPLQSSLLIESSQEEDPGAKSSSSPLEGGTGETSLGYLSTGEKIKEEKKKEAICPNEDQHQDDLSLLSSSKSLLQEENKSDTEGEKKKERADGFSSLVGAPGEGDQTSRGGIGSPEEKHKSVNRIEDSAPPTGLRHSMEESVSSSSSCSPGRLSPGTGSSPDQQGEDEEGVGQASKVVLPAPKTPSPSRLPLVIRADGWIDGEEEDLQHDDEEERQEEEEASRTLEREDEEEERFSGEGDDHDGDRRRFPSSSRHSLRSPRAISSSRFIEDGEDDDHNSILVTPREKKALTPLSSLSGLMRDPHHAIEDADEEDGASILPGGGIFTASSSPPSSKTHRVSKISLPSSPSPSSSFQRRDPTTGVATAGVSTTVKGGGGGGMASPTGPGVHYDRTKQRWKATWTTCEGQRASISFSVKTLGMEKARKLAFEARQQALAGKDPRDLKLGMGSGGGETGRRQKNVKSSSSVSSSRAAVVSPSRSIKKERREDTERGRKTGDKKKRLERERTKTAGQEAQGGPRVRTPRMASQKGSSGTTGAGGATPTSSLMVNTRENSSDRRTRLRKMESPLANSNDSECLEEDHEHDRGARREEEGSDLLGEGREEEERMKKNDKTTERAEDSIRRKRRVSVLSEEEGEREEAGEERVEELSHSRSSGRSREKRRRSSRRDLIHGEDHDGETVLSMKKARKKGNEEVSHRNRGHDGGRDEDIFSSSSSLSHARHHKPQVSPRDGEEEEGEEEEEDFLSMSSAVEPCVVDDGLPRHDDLPSPSPSSPPSASSLTHKHLSTPHNREDLLLPSLVHSIPASIATPDTERTSKRLTSSSSSLERSESLHLPERTSLSPSSFIDPHTSPQASSSSLTGMTFPTMTSRNPPLSLGVSSSLAVHTTAATPTTLSPSSPTRSRSLLVTSSTEKDEMKAAVSLLTPEVASSITPDSNAPPSSLSEEQASSSSSSTGDARSRRRISGRREEARASPLIIDSEETIEEGDVGRKGYLSSSSSSCPEKKRRTNEDHIDSSSSSSMSNREEGKKDVEGEGRSLSFSSGRFLRLRGVVSSPLGREERDKEEDEGDLANDNNNDDDAKEDGKATIQLDSSGMNDLKAPTIEKEEKAGGGRDMSPSSSSSS</sequence>
<feature type="compositionally biased region" description="Basic and acidic residues" evidence="6">
    <location>
        <begin position="1163"/>
        <end position="1186"/>
    </location>
</feature>
<comment type="caution">
    <text evidence="8">The sequence shown here is derived from an EMBL/GenBank/DDBJ whole genome shotgun (WGS) entry which is preliminary data.</text>
</comment>
<feature type="compositionally biased region" description="Acidic residues" evidence="6">
    <location>
        <begin position="765"/>
        <end position="785"/>
    </location>
</feature>
<accession>A0A2C6KEQ3</accession>
<feature type="compositionally biased region" description="Basic and acidic residues" evidence="6">
    <location>
        <begin position="680"/>
        <end position="692"/>
    </location>
</feature>
<dbReference type="Gene3D" id="1.20.5.2050">
    <property type="match status" value="1"/>
</dbReference>
<feature type="compositionally biased region" description="Basic and acidic residues" evidence="6">
    <location>
        <begin position="367"/>
        <end position="382"/>
    </location>
</feature>
<evidence type="ECO:0000256" key="2">
    <source>
        <dbReference type="ARBA" id="ARBA00023015"/>
    </source>
</evidence>
<keyword evidence="5" id="KW-0539">Nucleus</keyword>
<evidence type="ECO:0000259" key="7">
    <source>
        <dbReference type="Pfam" id="PF00847"/>
    </source>
</evidence>
<evidence type="ECO:0000256" key="5">
    <source>
        <dbReference type="ARBA" id="ARBA00023242"/>
    </source>
</evidence>
<feature type="compositionally biased region" description="Basic and acidic residues" evidence="6">
    <location>
        <begin position="1231"/>
        <end position="1243"/>
    </location>
</feature>
<feature type="compositionally biased region" description="Basic and acidic residues" evidence="6">
    <location>
        <begin position="1049"/>
        <end position="1073"/>
    </location>
</feature>
<dbReference type="RefSeq" id="XP_067917749.1">
    <property type="nucleotide sequence ID" value="XM_068070275.1"/>
</dbReference>
<feature type="compositionally biased region" description="Basic and acidic residues" evidence="6">
    <location>
        <begin position="176"/>
        <end position="218"/>
    </location>
</feature>
<dbReference type="GO" id="GO:0005634">
    <property type="term" value="C:nucleus"/>
    <property type="evidence" value="ECO:0007669"/>
    <property type="project" value="UniProtKB-SubCell"/>
</dbReference>
<feature type="compositionally biased region" description="Polar residues" evidence="6">
    <location>
        <begin position="383"/>
        <end position="395"/>
    </location>
</feature>
<dbReference type="VEuPathDB" id="ToxoDB:CSUI_010170"/>
<feature type="compositionally biased region" description="Basic and acidic residues" evidence="6">
    <location>
        <begin position="1118"/>
        <end position="1130"/>
    </location>
</feature>
<feature type="compositionally biased region" description="Low complexity" evidence="6">
    <location>
        <begin position="1501"/>
        <end position="1517"/>
    </location>
</feature>
<feature type="compositionally biased region" description="Acidic residues" evidence="6">
    <location>
        <begin position="1626"/>
        <end position="1645"/>
    </location>
</feature>
<evidence type="ECO:0000313" key="8">
    <source>
        <dbReference type="EMBL" id="PHJ16017.1"/>
    </source>
</evidence>
<feature type="compositionally biased region" description="Basic and acidic residues" evidence="6">
    <location>
        <begin position="290"/>
        <end position="308"/>
    </location>
</feature>
<feature type="domain" description="AP2/ERF" evidence="7">
    <location>
        <begin position="951"/>
        <end position="999"/>
    </location>
</feature>
<keyword evidence="9" id="KW-1185">Reference proteome</keyword>
<feature type="region of interest" description="Disordered" evidence="6">
    <location>
        <begin position="475"/>
        <end position="958"/>
    </location>
</feature>
<feature type="compositionally biased region" description="Basic and acidic residues" evidence="6">
    <location>
        <begin position="396"/>
        <end position="415"/>
    </location>
</feature>
<feature type="compositionally biased region" description="Low complexity" evidence="6">
    <location>
        <begin position="108"/>
        <end position="134"/>
    </location>
</feature>
<dbReference type="OrthoDB" id="332920at2759"/>
<feature type="compositionally biased region" description="Acidic residues" evidence="6">
    <location>
        <begin position="1196"/>
        <end position="1206"/>
    </location>
</feature>
<dbReference type="GO" id="GO:0003700">
    <property type="term" value="F:DNA-binding transcription factor activity"/>
    <property type="evidence" value="ECO:0007669"/>
    <property type="project" value="InterPro"/>
</dbReference>
<keyword evidence="4" id="KW-0804">Transcription</keyword>
<feature type="compositionally biased region" description="Low complexity" evidence="6">
    <location>
        <begin position="908"/>
        <end position="918"/>
    </location>
</feature>
<feature type="compositionally biased region" description="Acidic residues" evidence="6">
    <location>
        <begin position="1296"/>
        <end position="1308"/>
    </location>
</feature>
<feature type="compositionally biased region" description="Basic and acidic residues" evidence="6">
    <location>
        <begin position="1254"/>
        <end position="1273"/>
    </location>
</feature>
<feature type="compositionally biased region" description="Basic residues" evidence="6">
    <location>
        <begin position="1218"/>
        <end position="1230"/>
    </location>
</feature>